<dbReference type="AlphaFoldDB" id="A0ABC8M0Y8"/>
<evidence type="ECO:0000313" key="11">
    <source>
        <dbReference type="EMBL" id="CAH8389461.1"/>
    </source>
</evidence>
<dbReference type="SUPFAM" id="SSF48264">
    <property type="entry name" value="Cytochrome P450"/>
    <property type="match status" value="1"/>
</dbReference>
<evidence type="ECO:0000256" key="3">
    <source>
        <dbReference type="ARBA" id="ARBA00010617"/>
    </source>
</evidence>
<keyword evidence="10" id="KW-1133">Transmembrane helix</keyword>
<keyword evidence="12" id="KW-1185">Reference proteome</keyword>
<evidence type="ECO:0000256" key="5">
    <source>
        <dbReference type="ARBA" id="ARBA00022723"/>
    </source>
</evidence>
<comment type="subcellular location">
    <subcellularLocation>
        <location evidence="2">Membrane</location>
    </subcellularLocation>
</comment>
<keyword evidence="6" id="KW-0560">Oxidoreductase</keyword>
<dbReference type="GO" id="GO:0004497">
    <property type="term" value="F:monooxygenase activity"/>
    <property type="evidence" value="ECO:0007669"/>
    <property type="project" value="UniProtKB-KW"/>
</dbReference>
<keyword evidence="9 10" id="KW-0472">Membrane</keyword>
<dbReference type="Gene3D" id="1.10.630.10">
    <property type="entry name" value="Cytochrome P450"/>
    <property type="match status" value="1"/>
</dbReference>
<evidence type="ECO:0000256" key="9">
    <source>
        <dbReference type="ARBA" id="ARBA00023136"/>
    </source>
</evidence>
<keyword evidence="10" id="KW-0812">Transmembrane</keyword>
<dbReference type="Proteomes" id="UP001642260">
    <property type="component" value="Unassembled WGS sequence"/>
</dbReference>
<organism evidence="11 12">
    <name type="scientific">Eruca vesicaria subsp. sativa</name>
    <name type="common">Garden rocket</name>
    <name type="synonym">Eruca sativa</name>
    <dbReference type="NCBI Taxonomy" id="29727"/>
    <lineage>
        <taxon>Eukaryota</taxon>
        <taxon>Viridiplantae</taxon>
        <taxon>Streptophyta</taxon>
        <taxon>Embryophyta</taxon>
        <taxon>Tracheophyta</taxon>
        <taxon>Spermatophyta</taxon>
        <taxon>Magnoliopsida</taxon>
        <taxon>eudicotyledons</taxon>
        <taxon>Gunneridae</taxon>
        <taxon>Pentapetalae</taxon>
        <taxon>rosids</taxon>
        <taxon>malvids</taxon>
        <taxon>Brassicales</taxon>
        <taxon>Brassicaceae</taxon>
        <taxon>Brassiceae</taxon>
        <taxon>Eruca</taxon>
    </lineage>
</organism>
<comment type="caution">
    <text evidence="11">The sequence shown here is derived from an EMBL/GenBank/DDBJ whole genome shotgun (WGS) entry which is preliminary data.</text>
</comment>
<dbReference type="PANTHER" id="PTHR47943:SF8">
    <property type="entry name" value="CYTOCHROME P450"/>
    <property type="match status" value="1"/>
</dbReference>
<evidence type="ECO:0000256" key="6">
    <source>
        <dbReference type="ARBA" id="ARBA00023002"/>
    </source>
</evidence>
<feature type="transmembrane region" description="Helical" evidence="10">
    <location>
        <begin position="12"/>
        <end position="29"/>
    </location>
</feature>
<proteinExistence type="inferred from homology"/>
<evidence type="ECO:0000256" key="1">
    <source>
        <dbReference type="ARBA" id="ARBA00001971"/>
    </source>
</evidence>
<evidence type="ECO:0000256" key="7">
    <source>
        <dbReference type="ARBA" id="ARBA00023004"/>
    </source>
</evidence>
<evidence type="ECO:0008006" key="13">
    <source>
        <dbReference type="Google" id="ProtNLM"/>
    </source>
</evidence>
<reference evidence="11 12" key="1">
    <citation type="submission" date="2022-03" db="EMBL/GenBank/DDBJ databases">
        <authorList>
            <person name="Macdonald S."/>
            <person name="Ahmed S."/>
            <person name="Newling K."/>
        </authorList>
    </citation>
    <scope>NUCLEOTIDE SEQUENCE [LARGE SCALE GENOMIC DNA]</scope>
</reference>
<gene>
    <name evidence="11" type="ORF">ERUC_LOCUS41944</name>
</gene>
<dbReference type="InterPro" id="IPR001128">
    <property type="entry name" value="Cyt_P450"/>
</dbReference>
<evidence type="ECO:0000313" key="12">
    <source>
        <dbReference type="Proteomes" id="UP001642260"/>
    </source>
</evidence>
<keyword evidence="4" id="KW-0349">Heme</keyword>
<name>A0ABC8M0Y8_ERUVS</name>
<evidence type="ECO:0000256" key="4">
    <source>
        <dbReference type="ARBA" id="ARBA00022617"/>
    </source>
</evidence>
<dbReference type="EMBL" id="CAKOAT010836265">
    <property type="protein sequence ID" value="CAH8389461.1"/>
    <property type="molecule type" value="Genomic_DNA"/>
</dbReference>
<keyword evidence="7" id="KW-0408">Iron</keyword>
<dbReference type="PANTHER" id="PTHR47943">
    <property type="entry name" value="CYTOCHROME P450 93A3-LIKE"/>
    <property type="match status" value="1"/>
</dbReference>
<dbReference type="GO" id="GO:0016020">
    <property type="term" value="C:membrane"/>
    <property type="evidence" value="ECO:0007669"/>
    <property type="project" value="UniProtKB-SubCell"/>
</dbReference>
<comment type="similarity">
    <text evidence="3">Belongs to the cytochrome P450 family.</text>
</comment>
<dbReference type="InterPro" id="IPR036396">
    <property type="entry name" value="Cyt_P450_sf"/>
</dbReference>
<keyword evidence="8" id="KW-0503">Monooxygenase</keyword>
<comment type="cofactor">
    <cofactor evidence="1">
        <name>heme</name>
        <dbReference type="ChEBI" id="CHEBI:30413"/>
    </cofactor>
</comment>
<sequence length="310" mass="35441">MAARFIVDFQNCSIFFILCLFSFLCYSFFFKKRNNSQAYCDLPPSPPSLPIIGHLHLLLSLLAHKSLQKLSSKYGPLLHLRVFSVPILLVSSASIAYEIFKTQDVNVSTRSLPTNEGSLFFGSSGFVTTPYGGYWKFIKKLVTTKLLGPQALERSRGIRADEVNRFYLNLLHKATKKESVEIAEEAMKLISNNICKMLMGNSFSEDEEKVRGLVTETDVLTKKFFLAAILRKPLAKLGVSLFKKDLDSISRRYDEVLEKSLSEYEEHNQSAEMLDVLLEACQGKTEEYKITRNQSIYTEYLYKMDETRRV</sequence>
<protein>
    <recommendedName>
        <fullName evidence="13">Cytochrome P450</fullName>
    </recommendedName>
</protein>
<dbReference type="Pfam" id="PF00067">
    <property type="entry name" value="p450"/>
    <property type="match status" value="1"/>
</dbReference>
<dbReference type="GO" id="GO:0046872">
    <property type="term" value="F:metal ion binding"/>
    <property type="evidence" value="ECO:0007669"/>
    <property type="project" value="UniProtKB-KW"/>
</dbReference>
<accession>A0ABC8M0Y8</accession>
<evidence type="ECO:0000256" key="10">
    <source>
        <dbReference type="SAM" id="Phobius"/>
    </source>
</evidence>
<evidence type="ECO:0000256" key="2">
    <source>
        <dbReference type="ARBA" id="ARBA00004370"/>
    </source>
</evidence>
<evidence type="ECO:0000256" key="8">
    <source>
        <dbReference type="ARBA" id="ARBA00023033"/>
    </source>
</evidence>
<feature type="transmembrane region" description="Helical" evidence="10">
    <location>
        <begin position="79"/>
        <end position="100"/>
    </location>
</feature>
<keyword evidence="5" id="KW-0479">Metal-binding</keyword>